<feature type="region of interest" description="Disordered" evidence="1">
    <location>
        <begin position="53"/>
        <end position="74"/>
    </location>
</feature>
<evidence type="ECO:0000256" key="1">
    <source>
        <dbReference type="SAM" id="MobiDB-lite"/>
    </source>
</evidence>
<dbReference type="OrthoDB" id="10544159at2759"/>
<sequence>MEASARLGLARLGSVRLGMAELEAAWLGGLARHTRADSVAAVRISARLLLATSQHGRSPDEQTHRVMRKRKRGQHAVAQVDEQVGVVGSFVSSPAENVGLTFLETPHVGPAWPAFFL</sequence>
<evidence type="ECO:0000313" key="3">
    <source>
        <dbReference type="Proteomes" id="UP000019462"/>
    </source>
</evidence>
<name>W3VFC0_MOEAP</name>
<comment type="caution">
    <text evidence="2">The sequence shown here is derived from an EMBL/GenBank/DDBJ whole genome shotgun (WGS) entry which is preliminary data.</text>
</comment>
<dbReference type="EMBL" id="AWNI01000042">
    <property type="protein sequence ID" value="ETS59441.1"/>
    <property type="molecule type" value="Genomic_DNA"/>
</dbReference>
<feature type="compositionally biased region" description="Basic residues" evidence="1">
    <location>
        <begin position="65"/>
        <end position="74"/>
    </location>
</feature>
<proteinExistence type="predicted"/>
<evidence type="ECO:0000313" key="2">
    <source>
        <dbReference type="EMBL" id="ETS59441.1"/>
    </source>
</evidence>
<accession>W3VFC0</accession>
<protein>
    <submittedName>
        <fullName evidence="2">Uncharacterized protein</fullName>
    </submittedName>
</protein>
<dbReference type="AlphaFoldDB" id="W3VFC0"/>
<gene>
    <name evidence="2" type="ORF">PaG_06358</name>
</gene>
<reference evidence="2 3" key="1">
    <citation type="journal article" date="2014" name="Genome Announc.">
        <title>Genome sequence of the basidiomycetous fungus Pseudozyma aphidis DSM70725, an efficient producer of biosurfactant mannosylerythritol lipids.</title>
        <authorList>
            <person name="Lorenz S."/>
            <person name="Guenther M."/>
            <person name="Grumaz C."/>
            <person name="Rupp S."/>
            <person name="Zibek S."/>
            <person name="Sohn K."/>
        </authorList>
    </citation>
    <scope>NUCLEOTIDE SEQUENCE [LARGE SCALE GENOMIC DNA]</scope>
    <source>
        <strain evidence="3">ATCC 32657 / CBS 517.83 / DSM 70725 / JCM 10318 / NBRC 10182 / NRRL Y-7954 / St-0401</strain>
    </source>
</reference>
<organism evidence="2 3">
    <name type="scientific">Moesziomyces aphidis</name>
    <name type="common">Pseudozyma aphidis</name>
    <dbReference type="NCBI Taxonomy" id="84754"/>
    <lineage>
        <taxon>Eukaryota</taxon>
        <taxon>Fungi</taxon>
        <taxon>Dikarya</taxon>
        <taxon>Basidiomycota</taxon>
        <taxon>Ustilaginomycotina</taxon>
        <taxon>Ustilaginomycetes</taxon>
        <taxon>Ustilaginales</taxon>
        <taxon>Ustilaginaceae</taxon>
        <taxon>Moesziomyces</taxon>
    </lineage>
</organism>
<dbReference type="Proteomes" id="UP000019462">
    <property type="component" value="Unassembled WGS sequence"/>
</dbReference>
<keyword evidence="3" id="KW-1185">Reference proteome</keyword>
<dbReference type="HOGENOM" id="CLU_2085802_0_0_1"/>